<name>A0ABN8N343_9CNID</name>
<evidence type="ECO:0000256" key="4">
    <source>
        <dbReference type="ARBA" id="ARBA00023040"/>
    </source>
</evidence>
<proteinExistence type="inferred from homology"/>
<keyword evidence="3 9" id="KW-1133">Transmembrane helix</keyword>
<reference evidence="11 12" key="1">
    <citation type="submission" date="2022-05" db="EMBL/GenBank/DDBJ databases">
        <authorList>
            <consortium name="Genoscope - CEA"/>
            <person name="William W."/>
        </authorList>
    </citation>
    <scope>NUCLEOTIDE SEQUENCE [LARGE SCALE GENOMIC DNA]</scope>
</reference>
<dbReference type="SMART" id="SM01381">
    <property type="entry name" value="7TM_GPCR_Srsx"/>
    <property type="match status" value="1"/>
</dbReference>
<comment type="subcellular location">
    <subcellularLocation>
        <location evidence="1">Membrane</location>
        <topology evidence="1">Multi-pass membrane protein</topology>
    </subcellularLocation>
</comment>
<evidence type="ECO:0000256" key="6">
    <source>
        <dbReference type="ARBA" id="ARBA00023170"/>
    </source>
</evidence>
<evidence type="ECO:0000256" key="1">
    <source>
        <dbReference type="ARBA" id="ARBA00004141"/>
    </source>
</evidence>
<feature type="transmembrane region" description="Helical" evidence="9">
    <location>
        <begin position="340"/>
        <end position="365"/>
    </location>
</feature>
<feature type="transmembrane region" description="Helical" evidence="9">
    <location>
        <begin position="250"/>
        <end position="269"/>
    </location>
</feature>
<evidence type="ECO:0000256" key="7">
    <source>
        <dbReference type="ARBA" id="ARBA00023224"/>
    </source>
</evidence>
<keyword evidence="7 8" id="KW-0807">Transducer</keyword>
<evidence type="ECO:0000256" key="3">
    <source>
        <dbReference type="ARBA" id="ARBA00022989"/>
    </source>
</evidence>
<evidence type="ECO:0000313" key="12">
    <source>
        <dbReference type="Proteomes" id="UP001159427"/>
    </source>
</evidence>
<evidence type="ECO:0000259" key="10">
    <source>
        <dbReference type="PROSITE" id="PS50262"/>
    </source>
</evidence>
<keyword evidence="2 8" id="KW-0812">Transmembrane</keyword>
<dbReference type="InterPro" id="IPR000276">
    <property type="entry name" value="GPCR_Rhodpsn"/>
</dbReference>
<feature type="transmembrane region" description="Helical" evidence="9">
    <location>
        <begin position="88"/>
        <end position="114"/>
    </location>
</feature>
<dbReference type="Pfam" id="PF00001">
    <property type="entry name" value="7tm_1"/>
    <property type="match status" value="2"/>
</dbReference>
<feature type="transmembrane region" description="Helical" evidence="9">
    <location>
        <begin position="431"/>
        <end position="456"/>
    </location>
</feature>
<dbReference type="SUPFAM" id="SSF81321">
    <property type="entry name" value="Family A G protein-coupled receptor-like"/>
    <property type="match status" value="2"/>
</dbReference>
<accession>A0ABN8N343</accession>
<keyword evidence="5 9" id="KW-0472">Membrane</keyword>
<dbReference type="PROSITE" id="PS50262">
    <property type="entry name" value="G_PROTEIN_RECEP_F1_2"/>
    <property type="match status" value="2"/>
</dbReference>
<feature type="transmembrane region" description="Helical" evidence="9">
    <location>
        <begin position="142"/>
        <end position="168"/>
    </location>
</feature>
<dbReference type="Gene3D" id="1.20.1070.10">
    <property type="entry name" value="Rhodopsin 7-helix transmembrane proteins"/>
    <property type="match status" value="2"/>
</dbReference>
<organism evidence="11 12">
    <name type="scientific">Porites evermanni</name>
    <dbReference type="NCBI Taxonomy" id="104178"/>
    <lineage>
        <taxon>Eukaryota</taxon>
        <taxon>Metazoa</taxon>
        <taxon>Cnidaria</taxon>
        <taxon>Anthozoa</taxon>
        <taxon>Hexacorallia</taxon>
        <taxon>Scleractinia</taxon>
        <taxon>Fungiina</taxon>
        <taxon>Poritidae</taxon>
        <taxon>Porites</taxon>
    </lineage>
</organism>
<comment type="similarity">
    <text evidence="8">Belongs to the G-protein coupled receptor 1 family.</text>
</comment>
<evidence type="ECO:0000256" key="9">
    <source>
        <dbReference type="SAM" id="Phobius"/>
    </source>
</evidence>
<comment type="caution">
    <text evidence="11">The sequence shown here is derived from an EMBL/GenBank/DDBJ whole genome shotgun (WGS) entry which is preliminary data.</text>
</comment>
<feature type="transmembrane region" description="Helical" evidence="9">
    <location>
        <begin position="394"/>
        <end position="419"/>
    </location>
</feature>
<evidence type="ECO:0000256" key="5">
    <source>
        <dbReference type="ARBA" id="ARBA00023136"/>
    </source>
</evidence>
<dbReference type="PROSITE" id="PS00237">
    <property type="entry name" value="G_PROTEIN_RECEP_F1_1"/>
    <property type="match status" value="1"/>
</dbReference>
<evidence type="ECO:0000313" key="11">
    <source>
        <dbReference type="EMBL" id="CAH3039922.1"/>
    </source>
</evidence>
<dbReference type="PANTHER" id="PTHR24243">
    <property type="entry name" value="G-PROTEIN COUPLED RECEPTOR"/>
    <property type="match status" value="1"/>
</dbReference>
<feature type="transmembrane region" description="Helical" evidence="9">
    <location>
        <begin position="43"/>
        <end position="61"/>
    </location>
</feature>
<dbReference type="PANTHER" id="PTHR24243:SF208">
    <property type="entry name" value="PYROKININ-1 RECEPTOR"/>
    <property type="match status" value="1"/>
</dbReference>
<evidence type="ECO:0000256" key="2">
    <source>
        <dbReference type="ARBA" id="ARBA00022692"/>
    </source>
</evidence>
<sequence>MPFFVDISSVVSIQSLVLITVDRYAAVVVPLRSPLISRKVCRCLIVGTWILAAAVYSPYLFTFSLVEYQEEKWCESQWEVTFGEKSSLGIYILSLVALFFYIPFVVLAILYSIILIKLKKQAHPGEQSASAEKQRTRRNRNVLKMSVAIVVAFFICWIPLSFHALIFYLVPRKTWDFCNLILVVSLVGNSLIVLIVCKTPTLRKPINMLIANMAMSDLLYPIFLFPVRLAEGHAGSWLIGGTLGQALCKIHIFLADVSSLVSIQSLVLITVDRFVAVVVPLRSPLVSRKLCLFFIVATWIVAMAVHSPYLVAYKLVKYPERLVCKGLWQEAFGGNTYPNYVLAGAIVFFYIPFVLLVILYSIILIKLKTQVHPGEQSANAEEQRTRRNRKVLKMAIAIVVVFFICWIPLLSNGIIVGFSAPDSLIFYSCSFYLYFIVTVFMTYVNCAINPIICLTLSSNYRRALKSLVSCCAADAVEY</sequence>
<feature type="transmembrane region" description="Helical" evidence="9">
    <location>
        <begin position="180"/>
        <end position="197"/>
    </location>
</feature>
<dbReference type="InterPro" id="IPR017452">
    <property type="entry name" value="GPCR_Rhodpsn_7TM"/>
</dbReference>
<feature type="transmembrane region" description="Helical" evidence="9">
    <location>
        <begin position="12"/>
        <end position="31"/>
    </location>
</feature>
<keyword evidence="4 8" id="KW-0297">G-protein coupled receptor</keyword>
<gene>
    <name evidence="11" type="ORF">PEVE_00039998</name>
</gene>
<feature type="transmembrane region" description="Helical" evidence="9">
    <location>
        <begin position="209"/>
        <end position="230"/>
    </location>
</feature>
<dbReference type="Proteomes" id="UP001159427">
    <property type="component" value="Unassembled WGS sequence"/>
</dbReference>
<dbReference type="CDD" id="cd00637">
    <property type="entry name" value="7tm_classA_rhodopsin-like"/>
    <property type="match status" value="2"/>
</dbReference>
<feature type="transmembrane region" description="Helical" evidence="9">
    <location>
        <begin position="290"/>
        <end position="311"/>
    </location>
</feature>
<dbReference type="PRINTS" id="PR00237">
    <property type="entry name" value="GPCRRHODOPSN"/>
</dbReference>
<keyword evidence="6 8" id="KW-0675">Receptor</keyword>
<dbReference type="EMBL" id="CALNXI010000719">
    <property type="protein sequence ID" value="CAH3039922.1"/>
    <property type="molecule type" value="Genomic_DNA"/>
</dbReference>
<feature type="domain" description="G-protein coupled receptors family 1 profile" evidence="10">
    <location>
        <begin position="188"/>
        <end position="453"/>
    </location>
</feature>
<keyword evidence="12" id="KW-1185">Reference proteome</keyword>
<protein>
    <recommendedName>
        <fullName evidence="10">G-protein coupled receptors family 1 profile domain-containing protein</fullName>
    </recommendedName>
</protein>
<evidence type="ECO:0000256" key="8">
    <source>
        <dbReference type="RuleBase" id="RU000688"/>
    </source>
</evidence>
<feature type="domain" description="G-protein coupled receptors family 1 profile" evidence="10">
    <location>
        <begin position="1"/>
        <end position="196"/>
    </location>
</feature>